<name>A0AAV8YF13_9CUCU</name>
<dbReference type="Proteomes" id="UP001162162">
    <property type="component" value="Unassembled WGS sequence"/>
</dbReference>
<organism evidence="1 2">
    <name type="scientific">Aromia moschata</name>
    <dbReference type="NCBI Taxonomy" id="1265417"/>
    <lineage>
        <taxon>Eukaryota</taxon>
        <taxon>Metazoa</taxon>
        <taxon>Ecdysozoa</taxon>
        <taxon>Arthropoda</taxon>
        <taxon>Hexapoda</taxon>
        <taxon>Insecta</taxon>
        <taxon>Pterygota</taxon>
        <taxon>Neoptera</taxon>
        <taxon>Endopterygota</taxon>
        <taxon>Coleoptera</taxon>
        <taxon>Polyphaga</taxon>
        <taxon>Cucujiformia</taxon>
        <taxon>Chrysomeloidea</taxon>
        <taxon>Cerambycidae</taxon>
        <taxon>Cerambycinae</taxon>
        <taxon>Callichromatini</taxon>
        <taxon>Aromia</taxon>
    </lineage>
</organism>
<dbReference type="AlphaFoldDB" id="A0AAV8YF13"/>
<reference evidence="1" key="1">
    <citation type="journal article" date="2023" name="Insect Mol. Biol.">
        <title>Genome sequencing provides insights into the evolution of gene families encoding plant cell wall-degrading enzymes in longhorned beetles.</title>
        <authorList>
            <person name="Shin N.R."/>
            <person name="Okamura Y."/>
            <person name="Kirsch R."/>
            <person name="Pauchet Y."/>
        </authorList>
    </citation>
    <scope>NUCLEOTIDE SEQUENCE</scope>
    <source>
        <strain evidence="1">AMC_N1</strain>
    </source>
</reference>
<keyword evidence="2" id="KW-1185">Reference proteome</keyword>
<accession>A0AAV8YF13</accession>
<protein>
    <submittedName>
        <fullName evidence="1">Uncharacterized protein</fullName>
    </submittedName>
</protein>
<gene>
    <name evidence="1" type="ORF">NQ318_019005</name>
</gene>
<sequence>METDPCSYYQKQGECGSLFKVSNVQKEWKYRQNVRNVRVSANESM</sequence>
<dbReference type="EMBL" id="JAPWTK010000110">
    <property type="protein sequence ID" value="KAJ8949776.1"/>
    <property type="molecule type" value="Genomic_DNA"/>
</dbReference>
<evidence type="ECO:0000313" key="1">
    <source>
        <dbReference type="EMBL" id="KAJ8949776.1"/>
    </source>
</evidence>
<evidence type="ECO:0000313" key="2">
    <source>
        <dbReference type="Proteomes" id="UP001162162"/>
    </source>
</evidence>
<proteinExistence type="predicted"/>
<comment type="caution">
    <text evidence="1">The sequence shown here is derived from an EMBL/GenBank/DDBJ whole genome shotgun (WGS) entry which is preliminary data.</text>
</comment>